<name>A0AAE9DIF2_CAEBR</name>
<dbReference type="Proteomes" id="UP000827892">
    <property type="component" value="Chromosome II"/>
</dbReference>
<dbReference type="AlphaFoldDB" id="A0AAE9DIF2"/>
<reference evidence="1 2" key="1">
    <citation type="submission" date="2022-05" db="EMBL/GenBank/DDBJ databases">
        <title>Chromosome-level reference genomes for two strains of Caenorhabditis briggsae: an improved platform for comparative genomics.</title>
        <authorList>
            <person name="Stevens L."/>
            <person name="Andersen E.C."/>
        </authorList>
    </citation>
    <scope>NUCLEOTIDE SEQUENCE [LARGE SCALE GENOMIC DNA]</scope>
    <source>
        <strain evidence="1">QX1410_ONT</strain>
        <tissue evidence="1">Whole-organism</tissue>
    </source>
</reference>
<organism evidence="1 2">
    <name type="scientific">Caenorhabditis briggsae</name>
    <dbReference type="NCBI Taxonomy" id="6238"/>
    <lineage>
        <taxon>Eukaryota</taxon>
        <taxon>Metazoa</taxon>
        <taxon>Ecdysozoa</taxon>
        <taxon>Nematoda</taxon>
        <taxon>Chromadorea</taxon>
        <taxon>Rhabditida</taxon>
        <taxon>Rhabditina</taxon>
        <taxon>Rhabditomorpha</taxon>
        <taxon>Rhabditoidea</taxon>
        <taxon>Rhabditidae</taxon>
        <taxon>Peloderinae</taxon>
        <taxon>Caenorhabditis</taxon>
    </lineage>
</organism>
<accession>A0AAE9DIF2</accession>
<gene>
    <name evidence="1" type="ORF">L3Y34_017424</name>
</gene>
<sequence length="172" mass="18500">MEKHYEAAKCLAAKCLAAKCLAAKCPAAKCLAAKCPATKCLAAKCLAAKCLAAKCLAAKCLAAKCPATKCLGADFSSTFVHLVEPGIVQIRTRGTINRFGEAGPLVDGVVVSLTNLPSFIRNTILNTSRRDVAEIENYTFPHTRRKQSIVEFAKKYAGKTSYEEFLVNVIQN</sequence>
<evidence type="ECO:0000313" key="2">
    <source>
        <dbReference type="Proteomes" id="UP000827892"/>
    </source>
</evidence>
<dbReference type="PANTHER" id="PTHR21344">
    <property type="entry name" value="RAL GTPASE-ACTIVATING PROTEIN SUBUNIT BETA"/>
    <property type="match status" value="1"/>
</dbReference>
<proteinExistence type="predicted"/>
<dbReference type="GO" id="GO:0005096">
    <property type="term" value="F:GTPase activator activity"/>
    <property type="evidence" value="ECO:0007669"/>
    <property type="project" value="InterPro"/>
</dbReference>
<dbReference type="PANTHER" id="PTHR21344:SF1">
    <property type="entry name" value="RAL GTPASE-ACTIVATING PROTEIN SUBUNIT BETA"/>
    <property type="match status" value="1"/>
</dbReference>
<evidence type="ECO:0000313" key="1">
    <source>
        <dbReference type="EMBL" id="ULU04642.1"/>
    </source>
</evidence>
<dbReference type="SUPFAM" id="SSF111347">
    <property type="entry name" value="Rap/Ran-GAP"/>
    <property type="match status" value="1"/>
</dbReference>
<dbReference type="GO" id="GO:0051056">
    <property type="term" value="P:regulation of small GTPase mediated signal transduction"/>
    <property type="evidence" value="ECO:0007669"/>
    <property type="project" value="InterPro"/>
</dbReference>
<dbReference type="EMBL" id="CP090892">
    <property type="protein sequence ID" value="ULU04642.1"/>
    <property type="molecule type" value="Genomic_DNA"/>
</dbReference>
<protein>
    <submittedName>
        <fullName evidence="1">Uncharacterized protein</fullName>
    </submittedName>
</protein>
<dbReference type="InterPro" id="IPR039930">
    <property type="entry name" value="RALGAPB"/>
</dbReference>
<dbReference type="InterPro" id="IPR035974">
    <property type="entry name" value="Rap/Ran-GAP_sf"/>
</dbReference>